<evidence type="ECO:0000313" key="1">
    <source>
        <dbReference type="EMBL" id="KKL68032.1"/>
    </source>
</evidence>
<comment type="caution">
    <text evidence="1">The sequence shown here is derived from an EMBL/GenBank/DDBJ whole genome shotgun (WGS) entry which is preliminary data.</text>
</comment>
<accession>A0A0F9GY53</accession>
<organism evidence="1">
    <name type="scientific">marine sediment metagenome</name>
    <dbReference type="NCBI Taxonomy" id="412755"/>
    <lineage>
        <taxon>unclassified sequences</taxon>
        <taxon>metagenomes</taxon>
        <taxon>ecological metagenomes</taxon>
    </lineage>
</organism>
<proteinExistence type="predicted"/>
<name>A0A0F9GY53_9ZZZZ</name>
<dbReference type="EMBL" id="LAZR01026662">
    <property type="protein sequence ID" value="KKL68032.1"/>
    <property type="molecule type" value="Genomic_DNA"/>
</dbReference>
<reference evidence="1" key="1">
    <citation type="journal article" date="2015" name="Nature">
        <title>Complex archaea that bridge the gap between prokaryotes and eukaryotes.</title>
        <authorList>
            <person name="Spang A."/>
            <person name="Saw J.H."/>
            <person name="Jorgensen S.L."/>
            <person name="Zaremba-Niedzwiedzka K."/>
            <person name="Martijn J."/>
            <person name="Lind A.E."/>
            <person name="van Eijk R."/>
            <person name="Schleper C."/>
            <person name="Guy L."/>
            <person name="Ettema T.J."/>
        </authorList>
    </citation>
    <scope>NUCLEOTIDE SEQUENCE</scope>
</reference>
<sequence>MKRLSWWKENLTSTMVGLPSHVLNVITQYESLSASNQPCPEQDTKRLNLTRRINMSKRKEERMKELITAHSWRTIYPVRRRK</sequence>
<gene>
    <name evidence="1" type="ORF">LCGC14_2129040</name>
</gene>
<protein>
    <submittedName>
        <fullName evidence="1">Uncharacterized protein</fullName>
    </submittedName>
</protein>
<dbReference type="AlphaFoldDB" id="A0A0F9GY53"/>